<protein>
    <submittedName>
        <fullName evidence="2">Transcriptional regulator, XRE family</fullName>
    </submittedName>
</protein>
<dbReference type="CDD" id="cd00093">
    <property type="entry name" value="HTH_XRE"/>
    <property type="match status" value="1"/>
</dbReference>
<evidence type="ECO:0000313" key="2">
    <source>
        <dbReference type="EMBL" id="KKU56396.1"/>
    </source>
</evidence>
<accession>A0A0G1RGX0</accession>
<evidence type="ECO:0000313" key="3">
    <source>
        <dbReference type="Proteomes" id="UP000034607"/>
    </source>
</evidence>
<dbReference type="AlphaFoldDB" id="A0A0G1RGX0"/>
<feature type="domain" description="HTH cro/C1-type" evidence="1">
    <location>
        <begin position="33"/>
        <end position="88"/>
    </location>
</feature>
<dbReference type="Gene3D" id="1.10.260.40">
    <property type="entry name" value="lambda repressor-like DNA-binding domains"/>
    <property type="match status" value="1"/>
</dbReference>
<dbReference type="PROSITE" id="PS50943">
    <property type="entry name" value="HTH_CROC1"/>
    <property type="match status" value="1"/>
</dbReference>
<dbReference type="GO" id="GO:0003677">
    <property type="term" value="F:DNA binding"/>
    <property type="evidence" value="ECO:0007669"/>
    <property type="project" value="InterPro"/>
</dbReference>
<dbReference type="InterPro" id="IPR010982">
    <property type="entry name" value="Lambda_DNA-bd_dom_sf"/>
</dbReference>
<dbReference type="InterPro" id="IPR001387">
    <property type="entry name" value="Cro/C1-type_HTH"/>
</dbReference>
<dbReference type="EMBL" id="LCNM01000009">
    <property type="protein sequence ID" value="KKU56396.1"/>
    <property type="molecule type" value="Genomic_DNA"/>
</dbReference>
<name>A0A0G1RGX0_9BACT</name>
<dbReference type="SUPFAM" id="SSF47413">
    <property type="entry name" value="lambda repressor-like DNA-binding domains"/>
    <property type="match status" value="1"/>
</dbReference>
<dbReference type="Proteomes" id="UP000034607">
    <property type="component" value="Unassembled WGS sequence"/>
</dbReference>
<evidence type="ECO:0000259" key="1">
    <source>
        <dbReference type="PROSITE" id="PS50943"/>
    </source>
</evidence>
<dbReference type="SMART" id="SM00530">
    <property type="entry name" value="HTH_XRE"/>
    <property type="match status" value="1"/>
</dbReference>
<gene>
    <name evidence="2" type="ORF">UX78_C0009G0008</name>
</gene>
<dbReference type="Pfam" id="PF01381">
    <property type="entry name" value="HTH_3"/>
    <property type="match status" value="1"/>
</dbReference>
<comment type="caution">
    <text evidence="2">The sequence shown here is derived from an EMBL/GenBank/DDBJ whole genome shotgun (WGS) entry which is preliminary data.</text>
</comment>
<sequence length="90" mass="10279">MNWKVFQKELLKDPEVAKEIKKLEPEYQLARSLIAARIKRRLTQQALARKANTDQASISRLESGSSRPSLTLLRKIAAALDAQLFIKFDL</sequence>
<reference evidence="2 3" key="1">
    <citation type="journal article" date="2015" name="Nature">
        <title>rRNA introns, odd ribosomes, and small enigmatic genomes across a large radiation of phyla.</title>
        <authorList>
            <person name="Brown C.T."/>
            <person name="Hug L.A."/>
            <person name="Thomas B.C."/>
            <person name="Sharon I."/>
            <person name="Castelle C.J."/>
            <person name="Singh A."/>
            <person name="Wilkins M.J."/>
            <person name="Williams K.H."/>
            <person name="Banfield J.F."/>
        </authorList>
    </citation>
    <scope>NUCLEOTIDE SEQUENCE [LARGE SCALE GENOMIC DNA]</scope>
</reference>
<proteinExistence type="predicted"/>
<organism evidence="2 3">
    <name type="scientific">Candidatus Amesbacteria bacterium GW2011_GWA2_47_11</name>
    <dbReference type="NCBI Taxonomy" id="1618357"/>
    <lineage>
        <taxon>Bacteria</taxon>
        <taxon>Candidatus Amesiibacteriota</taxon>
    </lineage>
</organism>